<keyword evidence="2" id="KW-1185">Reference proteome</keyword>
<evidence type="ECO:0000313" key="2">
    <source>
        <dbReference type="Proteomes" id="UP001061070"/>
    </source>
</evidence>
<dbReference type="EMBL" id="BAQW01000013">
    <property type="protein sequence ID" value="GBR15527.1"/>
    <property type="molecule type" value="Genomic_DNA"/>
</dbReference>
<evidence type="ECO:0000313" key="1">
    <source>
        <dbReference type="EMBL" id="GBR15527.1"/>
    </source>
</evidence>
<proteinExistence type="predicted"/>
<dbReference type="RefSeq" id="WP_099182724.1">
    <property type="nucleotide sequence ID" value="NZ_BAQW01000013.1"/>
</dbReference>
<accession>A0ABQ0QEA7</accession>
<reference evidence="1" key="1">
    <citation type="submission" date="2013-04" db="EMBL/GenBank/DDBJ databases">
        <title>The genome sequencing project of 58 acetic acid bacteria.</title>
        <authorList>
            <person name="Okamoto-Kainuma A."/>
            <person name="Ishikawa M."/>
            <person name="Umino S."/>
            <person name="Koizumi Y."/>
            <person name="Shiwa Y."/>
            <person name="Yoshikawa H."/>
            <person name="Matsutani M."/>
            <person name="Matsushita K."/>
        </authorList>
    </citation>
    <scope>NUCLEOTIDE SEQUENCE</scope>
    <source>
        <strain evidence="1">NRIC 0228</strain>
    </source>
</reference>
<protein>
    <recommendedName>
        <fullName evidence="3">Phage protein</fullName>
    </recommendedName>
</protein>
<comment type="caution">
    <text evidence="1">The sequence shown here is derived from an EMBL/GenBank/DDBJ whole genome shotgun (WGS) entry which is preliminary data.</text>
</comment>
<sequence>MTPQPTDLIDIRRFCGYPLASTEIDVKIAAVPEEAAAVVSTYLTNIRSLETAIMGASDNLDTDKAAVWTRNRTEVQDRDAMFYAWRLRLCNLIGVNPGNNLGPLTMNGGNATLPSGVAVV</sequence>
<name>A0ABQ0QEA7_9PROT</name>
<evidence type="ECO:0008006" key="3">
    <source>
        <dbReference type="Google" id="ProtNLM"/>
    </source>
</evidence>
<dbReference type="Proteomes" id="UP001061070">
    <property type="component" value="Unassembled WGS sequence"/>
</dbReference>
<gene>
    <name evidence="1" type="ORF">AA0228_2535</name>
</gene>
<organism evidence="1 2">
    <name type="scientific">Gluconobacter frateurii NRIC 0228</name>
    <dbReference type="NCBI Taxonomy" id="1307946"/>
    <lineage>
        <taxon>Bacteria</taxon>
        <taxon>Pseudomonadati</taxon>
        <taxon>Pseudomonadota</taxon>
        <taxon>Alphaproteobacteria</taxon>
        <taxon>Acetobacterales</taxon>
        <taxon>Acetobacteraceae</taxon>
        <taxon>Gluconobacter</taxon>
    </lineage>
</organism>